<dbReference type="AlphaFoldDB" id="Q41571"/>
<reference evidence="1" key="1">
    <citation type="submission" date="1993-11" db="EMBL/GenBank/DDBJ databases">
        <authorList>
            <person name="Kroczynska B."/>
            <person name="Buchowicz J."/>
        </authorList>
    </citation>
    <scope>NUCLEOTIDE SEQUENCE</scope>
</reference>
<accession>Q41571</accession>
<proteinExistence type="predicted"/>
<sequence>MRRSPWPLNNRGQKGFPLQVRTVNMIYATHIPKRERKRDLKDVYALDYRPKVQPMVLLPDHL</sequence>
<dbReference type="EMBL" id="X76182">
    <property type="protein sequence ID" value="CAA53776.1"/>
    <property type="molecule type" value="Genomic_DNA"/>
</dbReference>
<protein>
    <submittedName>
        <fullName evidence="1">T.aestivum (Begra) ORF1 gene</fullName>
    </submittedName>
</protein>
<name>Q41571_WHEAT</name>
<evidence type="ECO:0000313" key="1">
    <source>
        <dbReference type="EMBL" id="CAA53776.1"/>
    </source>
</evidence>
<organism evidence="1">
    <name type="scientific">Triticum aestivum</name>
    <name type="common">Wheat</name>
    <dbReference type="NCBI Taxonomy" id="4565"/>
    <lineage>
        <taxon>Eukaryota</taxon>
        <taxon>Viridiplantae</taxon>
        <taxon>Streptophyta</taxon>
        <taxon>Embryophyta</taxon>
        <taxon>Tracheophyta</taxon>
        <taxon>Spermatophyta</taxon>
        <taxon>Magnoliopsida</taxon>
        <taxon>Liliopsida</taxon>
        <taxon>Poales</taxon>
        <taxon>Poaceae</taxon>
        <taxon>BOP clade</taxon>
        <taxon>Pooideae</taxon>
        <taxon>Triticodae</taxon>
        <taxon>Triticeae</taxon>
        <taxon>Triticinae</taxon>
        <taxon>Triticum</taxon>
    </lineage>
</organism>
<dbReference type="PIR" id="S44153">
    <property type="entry name" value="S44153"/>
</dbReference>